<keyword evidence="1 5" id="KW-0732">Signal</keyword>
<evidence type="ECO:0000256" key="3">
    <source>
        <dbReference type="ARBA" id="ARBA00023237"/>
    </source>
</evidence>
<evidence type="ECO:0000256" key="5">
    <source>
        <dbReference type="SAM" id="SignalP"/>
    </source>
</evidence>
<evidence type="ECO:0000256" key="1">
    <source>
        <dbReference type="ARBA" id="ARBA00022729"/>
    </source>
</evidence>
<dbReference type="NCBIfam" id="TIGR03302">
    <property type="entry name" value="OM_YfiO"/>
    <property type="match status" value="1"/>
</dbReference>
<dbReference type="Proteomes" id="UP001594288">
    <property type="component" value="Unassembled WGS sequence"/>
</dbReference>
<dbReference type="EMBL" id="JBHPEI010000003">
    <property type="protein sequence ID" value="MFC1799344.1"/>
    <property type="molecule type" value="Genomic_DNA"/>
</dbReference>
<protein>
    <submittedName>
        <fullName evidence="7">Outer membrane protein assembly factor BamD</fullName>
    </submittedName>
</protein>
<name>A0ABV6YMP6_UNCEI</name>
<feature type="chain" id="PRO_5046948849" evidence="5">
    <location>
        <begin position="26"/>
        <end position="258"/>
    </location>
</feature>
<evidence type="ECO:0000256" key="4">
    <source>
        <dbReference type="SAM" id="MobiDB-lite"/>
    </source>
</evidence>
<comment type="caution">
    <text evidence="7">The sequence shown here is derived from an EMBL/GenBank/DDBJ whole genome shotgun (WGS) entry which is preliminary data.</text>
</comment>
<dbReference type="Gene3D" id="1.25.40.10">
    <property type="entry name" value="Tetratricopeptide repeat domain"/>
    <property type="match status" value="1"/>
</dbReference>
<organism evidence="7 8">
    <name type="scientific">Eiseniibacteriota bacterium</name>
    <dbReference type="NCBI Taxonomy" id="2212470"/>
    <lineage>
        <taxon>Bacteria</taxon>
        <taxon>Candidatus Eiseniibacteriota</taxon>
    </lineage>
</organism>
<keyword evidence="2" id="KW-0472">Membrane</keyword>
<dbReference type="InterPro" id="IPR017689">
    <property type="entry name" value="BamD"/>
</dbReference>
<keyword evidence="8" id="KW-1185">Reference proteome</keyword>
<keyword evidence="3" id="KW-0998">Cell outer membrane</keyword>
<reference evidence="7 8" key="1">
    <citation type="submission" date="2024-09" db="EMBL/GenBank/DDBJ databases">
        <authorList>
            <person name="D'Angelo T."/>
        </authorList>
    </citation>
    <scope>NUCLEOTIDE SEQUENCE [LARGE SCALE GENOMIC DNA]</scope>
    <source>
        <strain evidence="7">SAG AM-311-F02</strain>
    </source>
</reference>
<feature type="signal peptide" evidence="5">
    <location>
        <begin position="1"/>
        <end position="25"/>
    </location>
</feature>
<evidence type="ECO:0000313" key="8">
    <source>
        <dbReference type="Proteomes" id="UP001594288"/>
    </source>
</evidence>
<feature type="compositionally biased region" description="Basic and acidic residues" evidence="4">
    <location>
        <begin position="227"/>
        <end position="238"/>
    </location>
</feature>
<gene>
    <name evidence="7" type="ORF">ACFL2Z_00320</name>
</gene>
<feature type="region of interest" description="Disordered" evidence="4">
    <location>
        <begin position="227"/>
        <end position="258"/>
    </location>
</feature>
<evidence type="ECO:0000313" key="7">
    <source>
        <dbReference type="EMBL" id="MFC1799344.1"/>
    </source>
</evidence>
<sequence>MTRRLTITVALVWLCLVACSGQKTATPRSPADRLEHANNLKDQQKYVKAVTEYEQVLSEFPAKEIAEAARYNLAECRIGLEEFELARRDLEDFIDSYPKSDLVDNAMFMIARSYVEEAPRAERDQTATGKALDELHLLLREYPDTDILDEVNAQIAECRSLLAEKDYLSGKLYLRIKSYRAAHIYFDLVVDEFGDTPWAPRALLGKARTYTKQKDFAAVRETLERVVEEYPDTPESREAATSLRQMAQAPVEEESSAE</sequence>
<dbReference type="SUPFAM" id="SSF48452">
    <property type="entry name" value="TPR-like"/>
    <property type="match status" value="1"/>
</dbReference>
<dbReference type="Pfam" id="PF13525">
    <property type="entry name" value="YfiO"/>
    <property type="match status" value="1"/>
</dbReference>
<evidence type="ECO:0000256" key="2">
    <source>
        <dbReference type="ARBA" id="ARBA00023136"/>
    </source>
</evidence>
<dbReference type="InterPro" id="IPR011990">
    <property type="entry name" value="TPR-like_helical_dom_sf"/>
</dbReference>
<feature type="domain" description="Outer membrane lipoprotein BamD-like" evidence="6">
    <location>
        <begin position="42"/>
        <end position="203"/>
    </location>
</feature>
<evidence type="ECO:0000259" key="6">
    <source>
        <dbReference type="Pfam" id="PF13525"/>
    </source>
</evidence>
<accession>A0ABV6YMP6</accession>
<dbReference type="InterPro" id="IPR039565">
    <property type="entry name" value="BamD-like"/>
</dbReference>
<proteinExistence type="predicted"/>